<comment type="pathway">
    <text evidence="2 11">Amino-acid biosynthesis; L-proline biosynthesis; L-glutamate 5-semialdehyde from L-ornithine: step 1/1.</text>
</comment>
<dbReference type="Gene3D" id="3.90.1150.10">
    <property type="entry name" value="Aspartate Aminotransferase, domain 1"/>
    <property type="match status" value="1"/>
</dbReference>
<dbReference type="AlphaFoldDB" id="A0A1E5LBY7"/>
<keyword evidence="6 11" id="KW-0028">Amino-acid biosynthesis</keyword>
<dbReference type="PROSITE" id="PS00600">
    <property type="entry name" value="AA_TRANSFER_CLASS_3"/>
    <property type="match status" value="1"/>
</dbReference>
<keyword evidence="13" id="KW-1185">Reference proteome</keyword>
<dbReference type="InterPro" id="IPR050103">
    <property type="entry name" value="Class-III_PLP-dep_AT"/>
</dbReference>
<proteinExistence type="inferred from homology"/>
<comment type="caution">
    <text evidence="12">The sequence shown here is derived from an EMBL/GenBank/DDBJ whole genome shotgun (WGS) entry which is preliminary data.</text>
</comment>
<keyword evidence="9 11" id="KW-0663">Pyridoxal phosphate</keyword>
<evidence type="ECO:0000256" key="2">
    <source>
        <dbReference type="ARBA" id="ARBA00004998"/>
    </source>
</evidence>
<dbReference type="PANTHER" id="PTHR11986">
    <property type="entry name" value="AMINOTRANSFERASE CLASS III"/>
    <property type="match status" value="1"/>
</dbReference>
<evidence type="ECO:0000256" key="5">
    <source>
        <dbReference type="ARBA" id="ARBA00022576"/>
    </source>
</evidence>
<evidence type="ECO:0000256" key="11">
    <source>
        <dbReference type="HAMAP-Rule" id="MF_01689"/>
    </source>
</evidence>
<dbReference type="GO" id="GO:0005737">
    <property type="term" value="C:cytoplasm"/>
    <property type="evidence" value="ECO:0007669"/>
    <property type="project" value="UniProtKB-SubCell"/>
</dbReference>
<evidence type="ECO:0000256" key="8">
    <source>
        <dbReference type="ARBA" id="ARBA00022679"/>
    </source>
</evidence>
<dbReference type="NCBIfam" id="NF003145">
    <property type="entry name" value="PRK04073.1"/>
    <property type="match status" value="1"/>
</dbReference>
<dbReference type="InterPro" id="IPR015421">
    <property type="entry name" value="PyrdxlP-dep_Trfase_major"/>
</dbReference>
<keyword evidence="8 11" id="KW-0808">Transferase</keyword>
<dbReference type="InterPro" id="IPR034757">
    <property type="entry name" value="Ornith_aminotrans_bact"/>
</dbReference>
<dbReference type="GO" id="GO:0042802">
    <property type="term" value="F:identical protein binding"/>
    <property type="evidence" value="ECO:0007669"/>
    <property type="project" value="TreeGrafter"/>
</dbReference>
<gene>
    <name evidence="11" type="primary">rocD</name>
    <name evidence="12" type="ORF">BFG57_04280</name>
</gene>
<evidence type="ECO:0000256" key="4">
    <source>
        <dbReference type="ARBA" id="ARBA00022490"/>
    </source>
</evidence>
<evidence type="ECO:0000256" key="9">
    <source>
        <dbReference type="ARBA" id="ARBA00022898"/>
    </source>
</evidence>
<sequence length="399" mass="43903">MANTNSIIEQTEKFGARNYHPLPIVIAKAEGVWVEDPEGNRYMDMLSAYSAVNQGHRHPKLIQALKEQADRVTLTSRAFHNDQLGPWYEKICKMTGKERALPMNTGAEAVETAVKTARRWAYDVKGVAENQAEIIACEGNFHGRTMTAVSLSSEEEYKRGFGPMLPGMNIIPYGDIEALKAAITPNTAAFLMEPIQGEAGIVIPPEGFLKEAKKVCEENNVLLIADEIQAGLARSGKMFACDWEDVTPDILILGKALGGGVFPISCIVADEDVLGVFNPGSHGSTFGGNPLACAVSVAALEVLEDEKLDERSLELGNYFMEQLRQIDNPMIKEVRGKGLFIGVELTEPARKYCELLKEEGLLCKETHDTVIRFAPPLVISKEDLDWAIEKVRKILSRAN</sequence>
<keyword evidence="5 11" id="KW-0032">Aminotransferase</keyword>
<dbReference type="CDD" id="cd00610">
    <property type="entry name" value="OAT_like"/>
    <property type="match status" value="1"/>
</dbReference>
<protein>
    <recommendedName>
        <fullName evidence="3 11">Ornithine aminotransferase</fullName>
        <shortName evidence="11">OAT</shortName>
        <ecNumber evidence="3 11">2.6.1.13</ecNumber>
    </recommendedName>
    <alternativeName>
        <fullName evidence="10 11">Ornithine--oxo-acid aminotransferase</fullName>
    </alternativeName>
</protein>
<comment type="function">
    <text evidence="11">Catalyzes the interconversion of ornithine to glutamate semialdehyde.</text>
</comment>
<dbReference type="Proteomes" id="UP000095209">
    <property type="component" value="Unassembled WGS sequence"/>
</dbReference>
<evidence type="ECO:0000313" key="13">
    <source>
        <dbReference type="Proteomes" id="UP000095209"/>
    </source>
</evidence>
<dbReference type="SUPFAM" id="SSF53383">
    <property type="entry name" value="PLP-dependent transferases"/>
    <property type="match status" value="1"/>
</dbReference>
<dbReference type="Gene3D" id="3.40.640.10">
    <property type="entry name" value="Type I PLP-dependent aspartate aminotransferase-like (Major domain)"/>
    <property type="match status" value="1"/>
</dbReference>
<keyword evidence="7 11" id="KW-0641">Proline biosynthesis</keyword>
<comment type="cofactor">
    <cofactor evidence="1 11">
        <name>pyridoxal 5'-phosphate</name>
        <dbReference type="ChEBI" id="CHEBI:597326"/>
    </cofactor>
</comment>
<dbReference type="RefSeq" id="WP_069718334.1">
    <property type="nucleotide sequence ID" value="NZ_MJEH01000055.1"/>
</dbReference>
<dbReference type="HAMAP" id="MF_01689">
    <property type="entry name" value="Ornith_aminotrans_3"/>
    <property type="match status" value="1"/>
</dbReference>
<dbReference type="PIRSF" id="PIRSF000521">
    <property type="entry name" value="Transaminase_4ab_Lys_Orn"/>
    <property type="match status" value="1"/>
</dbReference>
<evidence type="ECO:0000256" key="6">
    <source>
        <dbReference type="ARBA" id="ARBA00022605"/>
    </source>
</evidence>
<dbReference type="STRING" id="1305675.BFG57_04280"/>
<dbReference type="InterPro" id="IPR010164">
    <property type="entry name" value="Orn_aminotrans"/>
</dbReference>
<dbReference type="GO" id="GO:0030170">
    <property type="term" value="F:pyridoxal phosphate binding"/>
    <property type="evidence" value="ECO:0007669"/>
    <property type="project" value="UniProtKB-UniRule"/>
</dbReference>
<evidence type="ECO:0000256" key="7">
    <source>
        <dbReference type="ARBA" id="ARBA00022650"/>
    </source>
</evidence>
<dbReference type="GO" id="GO:0055129">
    <property type="term" value="P:L-proline biosynthetic process"/>
    <property type="evidence" value="ECO:0007669"/>
    <property type="project" value="UniProtKB-UniRule"/>
</dbReference>
<evidence type="ECO:0000313" key="12">
    <source>
        <dbReference type="EMBL" id="OEH91597.1"/>
    </source>
</evidence>
<name>A0A1E5LBY7_9BACI</name>
<dbReference type="InterPro" id="IPR049704">
    <property type="entry name" value="Aminotrans_3_PPA_site"/>
</dbReference>
<evidence type="ECO:0000256" key="3">
    <source>
        <dbReference type="ARBA" id="ARBA00012924"/>
    </source>
</evidence>
<dbReference type="InterPro" id="IPR015424">
    <property type="entry name" value="PyrdxlP-dep_Trfase"/>
</dbReference>
<dbReference type="OrthoDB" id="9807885at2"/>
<comment type="catalytic activity">
    <reaction evidence="11">
        <text>a 2-oxocarboxylate + L-ornithine = L-glutamate 5-semialdehyde + an L-alpha-amino acid</text>
        <dbReference type="Rhea" id="RHEA:13877"/>
        <dbReference type="ChEBI" id="CHEBI:35179"/>
        <dbReference type="ChEBI" id="CHEBI:46911"/>
        <dbReference type="ChEBI" id="CHEBI:58066"/>
        <dbReference type="ChEBI" id="CHEBI:59869"/>
        <dbReference type="EC" id="2.6.1.13"/>
    </reaction>
</comment>
<dbReference type="EMBL" id="MJEH01000055">
    <property type="protein sequence ID" value="OEH91597.1"/>
    <property type="molecule type" value="Genomic_DNA"/>
</dbReference>
<dbReference type="FunFam" id="3.40.640.10:FF:000011">
    <property type="entry name" value="Ornithine aminotransferase"/>
    <property type="match status" value="1"/>
</dbReference>
<keyword evidence="4 11" id="KW-0963">Cytoplasm</keyword>
<dbReference type="GO" id="GO:0004587">
    <property type="term" value="F:ornithine aminotransferase activity"/>
    <property type="evidence" value="ECO:0007669"/>
    <property type="project" value="UniProtKB-UniRule"/>
</dbReference>
<dbReference type="PANTHER" id="PTHR11986:SF18">
    <property type="entry name" value="ORNITHINE AMINOTRANSFERASE, MITOCHONDRIAL"/>
    <property type="match status" value="1"/>
</dbReference>
<dbReference type="EC" id="2.6.1.13" evidence="3 11"/>
<dbReference type="InterPro" id="IPR005814">
    <property type="entry name" value="Aminotrans_3"/>
</dbReference>
<organism evidence="12 13">
    <name type="scientific">Bacillus solimangrovi</name>
    <dbReference type="NCBI Taxonomy" id="1305675"/>
    <lineage>
        <taxon>Bacteria</taxon>
        <taxon>Bacillati</taxon>
        <taxon>Bacillota</taxon>
        <taxon>Bacilli</taxon>
        <taxon>Bacillales</taxon>
        <taxon>Bacillaceae</taxon>
        <taxon>Bacillus</taxon>
    </lineage>
</organism>
<feature type="modified residue" description="N6-(pyridoxal phosphate)lysine" evidence="11">
    <location>
        <position position="255"/>
    </location>
</feature>
<accession>A0A1E5LBY7</accession>
<comment type="subcellular location">
    <subcellularLocation>
        <location evidence="11">Cytoplasm</location>
    </subcellularLocation>
</comment>
<dbReference type="Pfam" id="PF00202">
    <property type="entry name" value="Aminotran_3"/>
    <property type="match status" value="1"/>
</dbReference>
<evidence type="ECO:0000256" key="1">
    <source>
        <dbReference type="ARBA" id="ARBA00001933"/>
    </source>
</evidence>
<evidence type="ECO:0000256" key="10">
    <source>
        <dbReference type="ARBA" id="ARBA00030587"/>
    </source>
</evidence>
<dbReference type="NCBIfam" id="TIGR01885">
    <property type="entry name" value="Orn_aminotrans"/>
    <property type="match status" value="1"/>
</dbReference>
<comment type="similarity">
    <text evidence="11">Belongs to the class-III pyridoxal-phosphate-dependent aminotransferase family. OAT subfamily.</text>
</comment>
<dbReference type="InterPro" id="IPR015422">
    <property type="entry name" value="PyrdxlP-dep_Trfase_small"/>
</dbReference>
<reference evidence="12 13" key="1">
    <citation type="submission" date="2016-08" db="EMBL/GenBank/DDBJ databases">
        <title>Genome of Bacillus solimangrovi GH2-4.</title>
        <authorList>
            <person name="Lim S."/>
            <person name="Kim B.-C."/>
        </authorList>
    </citation>
    <scope>NUCLEOTIDE SEQUENCE [LARGE SCALE GENOMIC DNA]</scope>
    <source>
        <strain evidence="12 13">GH2-4</strain>
    </source>
</reference>
<dbReference type="UniPathway" id="UPA00098">
    <property type="reaction ID" value="UER00358"/>
</dbReference>